<proteinExistence type="predicted"/>
<dbReference type="Proteomes" id="UP000607653">
    <property type="component" value="Unassembled WGS sequence"/>
</dbReference>
<gene>
    <name evidence="1" type="ORF">HUJ06_019621</name>
</gene>
<dbReference type="AlphaFoldDB" id="A0A822XKT7"/>
<accession>A0A822XKT7</accession>
<comment type="caution">
    <text evidence="1">The sequence shown here is derived from an EMBL/GenBank/DDBJ whole genome shotgun (WGS) entry which is preliminary data.</text>
</comment>
<name>A0A822XKT7_NELNU</name>
<dbReference type="EMBL" id="DUZY01000001">
    <property type="protein sequence ID" value="DAD18158.1"/>
    <property type="molecule type" value="Genomic_DNA"/>
</dbReference>
<evidence type="ECO:0000313" key="2">
    <source>
        <dbReference type="Proteomes" id="UP000607653"/>
    </source>
</evidence>
<organism evidence="1 2">
    <name type="scientific">Nelumbo nucifera</name>
    <name type="common">Sacred lotus</name>
    <dbReference type="NCBI Taxonomy" id="4432"/>
    <lineage>
        <taxon>Eukaryota</taxon>
        <taxon>Viridiplantae</taxon>
        <taxon>Streptophyta</taxon>
        <taxon>Embryophyta</taxon>
        <taxon>Tracheophyta</taxon>
        <taxon>Spermatophyta</taxon>
        <taxon>Magnoliopsida</taxon>
        <taxon>Proteales</taxon>
        <taxon>Nelumbonaceae</taxon>
        <taxon>Nelumbo</taxon>
    </lineage>
</organism>
<evidence type="ECO:0000313" key="1">
    <source>
        <dbReference type="EMBL" id="DAD18158.1"/>
    </source>
</evidence>
<reference evidence="1 2" key="1">
    <citation type="journal article" date="2020" name="Mol. Biol. Evol.">
        <title>Distinct Expression and Methylation Patterns for Genes with Different Fates following a Single Whole-Genome Duplication in Flowering Plants.</title>
        <authorList>
            <person name="Shi T."/>
            <person name="Rahmani R.S."/>
            <person name="Gugger P.F."/>
            <person name="Wang M."/>
            <person name="Li H."/>
            <person name="Zhang Y."/>
            <person name="Li Z."/>
            <person name="Wang Q."/>
            <person name="Van de Peer Y."/>
            <person name="Marchal K."/>
            <person name="Chen J."/>
        </authorList>
    </citation>
    <scope>NUCLEOTIDE SEQUENCE [LARGE SCALE GENOMIC DNA]</scope>
    <source>
        <tissue evidence="1">Leaf</tissue>
    </source>
</reference>
<sequence>MIDYFEACYRRKQNNGNCCASTSYLNQFHFVNNTATTPRSLHMSSF</sequence>
<keyword evidence="2" id="KW-1185">Reference proteome</keyword>
<protein>
    <submittedName>
        <fullName evidence="1">Uncharacterized protein</fullName>
    </submittedName>
</protein>